<proteinExistence type="inferred from homology"/>
<dbReference type="Gene3D" id="2.40.50.1070">
    <property type="match status" value="1"/>
</dbReference>
<reference evidence="7 8" key="1">
    <citation type="submission" date="2019-03" db="EMBL/GenBank/DDBJ databases">
        <title>An improved genome assembly of the fluke Schistosoma japonicum.</title>
        <authorList>
            <person name="Hu W."/>
            <person name="Luo F."/>
            <person name="Yin M."/>
            <person name="Mo X."/>
            <person name="Sun C."/>
            <person name="Wu Q."/>
            <person name="Zhu B."/>
            <person name="Xiang M."/>
            <person name="Wang J."/>
            <person name="Wang Y."/>
            <person name="Zhang T."/>
            <person name="Xu B."/>
            <person name="Zheng H."/>
            <person name="Feng Z."/>
        </authorList>
    </citation>
    <scope>NUCLEOTIDE SEQUENCE [LARGE SCALE GENOMIC DNA]</scope>
    <source>
        <strain evidence="7">HuSjv2</strain>
        <tissue evidence="7">Worms</tissue>
    </source>
</reference>
<keyword evidence="3 6" id="KW-0949">S-adenosyl-L-methionine</keyword>
<dbReference type="SUPFAM" id="SSF53335">
    <property type="entry name" value="S-adenosyl-L-methionine-dependent methyltransferases"/>
    <property type="match status" value="1"/>
</dbReference>
<evidence type="ECO:0000256" key="3">
    <source>
        <dbReference type="ARBA" id="ARBA00022691"/>
    </source>
</evidence>
<dbReference type="InterPro" id="IPR045850">
    <property type="entry name" value="TRM2_met"/>
</dbReference>
<dbReference type="GO" id="GO:0003723">
    <property type="term" value="F:RNA binding"/>
    <property type="evidence" value="ECO:0007669"/>
    <property type="project" value="TreeGrafter"/>
</dbReference>
<sequence length="644" mass="72339">EMLSTVGNDVESDKLLPTEVASVLKCDCITTSKSDTSNVNNGCENETNSISTCSNPNCPYAYLRRNSFTSEAFKIQLKNISRHAGFSVMKKMLQTLNVKFCKIKILKSGLAFISFGSAADRDFAITVLDGHTWKGSKMEAKIARPHADPLMKRRAETELNSELPSKEQHLDWLSEPIDLEKAHENLRDSILPLWRLRYDPDQLIEKRNLILKYLAETRKRLLLSNPEVLNLDSVKYTEEYDSERRPTICKLGSIIPSPIQTEYRNKSELTVGYEVDGSGPVIGFRYSKYKGGSVAVGSFKSWNFLPKASSKVIDALQLFLTACSKGELNKLPKLIAFDPITYKGNWRHVLIRESRSENTLVVLYVNSSDFTEEVLNNLLNELRIWFQTGPGSDSGLTSLYLSTCSRVGVKQCDEDLHQVFGEPYIIEQCCGLKFHVSISAFFQVNTLAAELLFDRISYLCSLPLKYESANQIACSGEIHNERKRILLDVCCGTGTIGLCLAKHFHRVIGIDICNSAIEDAKLNAQLNDIQNVEFIAGKAEDMLRNVIQNLPKSCDLSVVVDPPRAGLHNSVIQILRNCKQINRIIYISCNIEYAVGNFIYFAKPCSKKFTGTPFIPTMAEAVDLFPQTRHTEVILLLERIPSNS</sequence>
<dbReference type="STRING" id="6182.A0A4Z2DXX0"/>
<evidence type="ECO:0000256" key="4">
    <source>
        <dbReference type="ARBA" id="ARBA00033763"/>
    </source>
</evidence>
<dbReference type="InterPro" id="IPR010280">
    <property type="entry name" value="U5_MeTrfase_fam"/>
</dbReference>
<dbReference type="GO" id="GO:0032259">
    <property type="term" value="P:methylation"/>
    <property type="evidence" value="ECO:0007669"/>
    <property type="project" value="UniProtKB-KW"/>
</dbReference>
<comment type="caution">
    <text evidence="7">The sequence shown here is derived from an EMBL/GenBank/DDBJ whole genome shotgun (WGS) entry which is preliminary data.</text>
</comment>
<feature type="binding site" evidence="6">
    <location>
        <position position="443"/>
    </location>
    <ligand>
        <name>S-adenosyl-L-methionine</name>
        <dbReference type="ChEBI" id="CHEBI:59789"/>
    </ligand>
</feature>
<dbReference type="InterPro" id="IPR035979">
    <property type="entry name" value="RBD_domain_sf"/>
</dbReference>
<protein>
    <recommendedName>
        <fullName evidence="4">tRNA (uracil(54)-C(5))-methyltransferase</fullName>
        <ecNumber evidence="4">2.1.1.35</ecNumber>
    </recommendedName>
</protein>
<evidence type="ECO:0000256" key="5">
    <source>
        <dbReference type="ARBA" id="ARBA00047278"/>
    </source>
</evidence>
<feature type="active site" description="Nucleophile" evidence="6">
    <location>
        <position position="589"/>
    </location>
</feature>
<feature type="binding site" evidence="6">
    <location>
        <position position="561"/>
    </location>
    <ligand>
        <name>S-adenosyl-L-methionine</name>
        <dbReference type="ChEBI" id="CHEBI:59789"/>
    </ligand>
</feature>
<dbReference type="Pfam" id="PF05958">
    <property type="entry name" value="tRNA_U5-meth_tr"/>
    <property type="match status" value="1"/>
</dbReference>
<comment type="catalytic activity">
    <reaction evidence="5">
        <text>uridine(54) in tRNA + S-adenosyl-L-methionine = 5-methyluridine(54) in tRNA + S-adenosyl-L-homocysteine + H(+)</text>
        <dbReference type="Rhea" id="RHEA:42712"/>
        <dbReference type="Rhea" id="RHEA-COMP:10167"/>
        <dbReference type="Rhea" id="RHEA-COMP:10193"/>
        <dbReference type="ChEBI" id="CHEBI:15378"/>
        <dbReference type="ChEBI" id="CHEBI:57856"/>
        <dbReference type="ChEBI" id="CHEBI:59789"/>
        <dbReference type="ChEBI" id="CHEBI:65315"/>
        <dbReference type="ChEBI" id="CHEBI:74447"/>
        <dbReference type="EC" id="2.1.1.35"/>
    </reaction>
    <physiologicalReaction direction="left-to-right" evidence="5">
        <dbReference type="Rhea" id="RHEA:42713"/>
    </physiologicalReaction>
</comment>
<evidence type="ECO:0000256" key="1">
    <source>
        <dbReference type="ARBA" id="ARBA00022603"/>
    </source>
</evidence>
<dbReference type="GO" id="GO:0006396">
    <property type="term" value="P:RNA processing"/>
    <property type="evidence" value="ECO:0007669"/>
    <property type="project" value="InterPro"/>
</dbReference>
<keyword evidence="8" id="KW-1185">Reference proteome</keyword>
<evidence type="ECO:0000313" key="7">
    <source>
        <dbReference type="EMBL" id="TNN21346.1"/>
    </source>
</evidence>
<gene>
    <name evidence="7" type="ORF">EWB00_010497</name>
</gene>
<feature type="binding site" evidence="6">
    <location>
        <position position="511"/>
    </location>
    <ligand>
        <name>S-adenosyl-L-methionine</name>
        <dbReference type="ChEBI" id="CHEBI:59789"/>
    </ligand>
</feature>
<dbReference type="InterPro" id="IPR030391">
    <property type="entry name" value="MeTrfase_TrmA_CS"/>
</dbReference>
<evidence type="ECO:0000256" key="6">
    <source>
        <dbReference type="PROSITE-ProRule" id="PRU01024"/>
    </source>
</evidence>
<dbReference type="CDD" id="cd02440">
    <property type="entry name" value="AdoMet_MTases"/>
    <property type="match status" value="1"/>
</dbReference>
<dbReference type="AlphaFoldDB" id="A0A4Z2DXX0"/>
<keyword evidence="1 6" id="KW-0489">Methyltransferase</keyword>
<feature type="non-terminal residue" evidence="7">
    <location>
        <position position="1"/>
    </location>
</feature>
<dbReference type="Proteomes" id="UP000311919">
    <property type="component" value="Unassembled WGS sequence"/>
</dbReference>
<dbReference type="InterPro" id="IPR029063">
    <property type="entry name" value="SAM-dependent_MTases_sf"/>
</dbReference>
<comment type="similarity">
    <text evidence="6">Belongs to the class I-like SAM-binding methyltransferase superfamily. RNA M5U methyltransferase family.</text>
</comment>
<evidence type="ECO:0000313" key="8">
    <source>
        <dbReference type="Proteomes" id="UP000311919"/>
    </source>
</evidence>
<dbReference type="PROSITE" id="PS01231">
    <property type="entry name" value="TRMA_2"/>
    <property type="match status" value="1"/>
</dbReference>
<dbReference type="PANTHER" id="PTHR45904:SF2">
    <property type="entry name" value="TRNA (URACIL-5-)-METHYLTRANSFERASE HOMOLOG A"/>
    <property type="match status" value="1"/>
</dbReference>
<dbReference type="Gene3D" id="3.40.50.150">
    <property type="entry name" value="Vaccinia Virus protein VP39"/>
    <property type="match status" value="1"/>
</dbReference>
<dbReference type="OrthoDB" id="10250660at2759"/>
<dbReference type="EC" id="2.1.1.35" evidence="4"/>
<dbReference type="PANTHER" id="PTHR45904">
    <property type="entry name" value="TRNA (URACIL-5-)-METHYLTRANSFERASE"/>
    <property type="match status" value="1"/>
</dbReference>
<dbReference type="EMBL" id="SKCS01000008">
    <property type="protein sequence ID" value="TNN21346.1"/>
    <property type="molecule type" value="Genomic_DNA"/>
</dbReference>
<dbReference type="SUPFAM" id="SSF54928">
    <property type="entry name" value="RNA-binding domain, RBD"/>
    <property type="match status" value="1"/>
</dbReference>
<accession>A0A4Z2DXX0</accession>
<dbReference type="PROSITE" id="PS51687">
    <property type="entry name" value="SAM_MT_RNA_M5U"/>
    <property type="match status" value="1"/>
</dbReference>
<comment type="caution">
    <text evidence="6">Lacks conserved residue(s) required for the propagation of feature annotation.</text>
</comment>
<dbReference type="GO" id="GO:0030697">
    <property type="term" value="F:tRNA (uracil(54)-C5)-methyltransferase activity, S-adenosyl methionine-dependent"/>
    <property type="evidence" value="ECO:0007669"/>
    <property type="project" value="UniProtKB-EC"/>
</dbReference>
<keyword evidence="2 6" id="KW-0808">Transferase</keyword>
<organism evidence="7 8">
    <name type="scientific">Schistosoma japonicum</name>
    <name type="common">Blood fluke</name>
    <dbReference type="NCBI Taxonomy" id="6182"/>
    <lineage>
        <taxon>Eukaryota</taxon>
        <taxon>Metazoa</taxon>
        <taxon>Spiralia</taxon>
        <taxon>Lophotrochozoa</taxon>
        <taxon>Platyhelminthes</taxon>
        <taxon>Trematoda</taxon>
        <taxon>Digenea</taxon>
        <taxon>Strigeidida</taxon>
        <taxon>Schistosomatoidea</taxon>
        <taxon>Schistosomatidae</taxon>
        <taxon>Schistosoma</taxon>
    </lineage>
</organism>
<name>A0A4Z2DXX0_SCHJA</name>
<evidence type="ECO:0000256" key="2">
    <source>
        <dbReference type="ARBA" id="ARBA00022679"/>
    </source>
</evidence>